<evidence type="ECO:0000313" key="2">
    <source>
        <dbReference type="Proteomes" id="UP000192756"/>
    </source>
</evidence>
<gene>
    <name evidence="1" type="ORF">SAMN04488524_3945</name>
</gene>
<sequence length="85" mass="8930">MKNFKMLSKAEMRKIAGGTGDPCMVDADCPSSLCIDGICSTLDGECRDNCGGELGSCPRSDEVCKTATCTTSQGIRVIVRSCMIG</sequence>
<evidence type="ECO:0000313" key="1">
    <source>
        <dbReference type="EMBL" id="SMC98053.1"/>
    </source>
</evidence>
<accession>A0A1W2DKW7</accession>
<name>A0A1W2DKW7_9SPHI</name>
<dbReference type="STRING" id="151894.SAMN04488524_3945"/>
<organism evidence="1 2">
    <name type="scientific">Pedobacter africanus</name>
    <dbReference type="NCBI Taxonomy" id="151894"/>
    <lineage>
        <taxon>Bacteria</taxon>
        <taxon>Pseudomonadati</taxon>
        <taxon>Bacteroidota</taxon>
        <taxon>Sphingobacteriia</taxon>
        <taxon>Sphingobacteriales</taxon>
        <taxon>Sphingobacteriaceae</taxon>
        <taxon>Pedobacter</taxon>
    </lineage>
</organism>
<keyword evidence="2" id="KW-1185">Reference proteome</keyword>
<dbReference type="Proteomes" id="UP000192756">
    <property type="component" value="Unassembled WGS sequence"/>
</dbReference>
<protein>
    <submittedName>
        <fullName evidence="1">Uncharacterized protein</fullName>
    </submittedName>
</protein>
<dbReference type="EMBL" id="FWXT01000003">
    <property type="protein sequence ID" value="SMC98053.1"/>
    <property type="molecule type" value="Genomic_DNA"/>
</dbReference>
<proteinExistence type="predicted"/>
<reference evidence="2" key="1">
    <citation type="submission" date="2017-04" db="EMBL/GenBank/DDBJ databases">
        <authorList>
            <person name="Varghese N."/>
            <person name="Submissions S."/>
        </authorList>
    </citation>
    <scope>NUCLEOTIDE SEQUENCE [LARGE SCALE GENOMIC DNA]</scope>
    <source>
        <strain evidence="2">DSM 12126</strain>
    </source>
</reference>
<dbReference type="AlphaFoldDB" id="A0A1W2DKW7"/>